<reference evidence="1" key="1">
    <citation type="submission" date="2022-08" db="EMBL/GenBank/DDBJ databases">
        <title>Genome Sequence of Pycnoporus sanguineus.</title>
        <authorList>
            <person name="Buettner E."/>
        </authorList>
    </citation>
    <scope>NUCLEOTIDE SEQUENCE</scope>
    <source>
        <strain evidence="1">CG-C14</strain>
    </source>
</reference>
<dbReference type="EMBL" id="JANSHE010006786">
    <property type="protein sequence ID" value="KAJ2966054.1"/>
    <property type="molecule type" value="Genomic_DNA"/>
</dbReference>
<sequence length="306" mass="32816">MFCSTLAPDPVYEAVKEALAAELVPIIWWFITHCKLVEDDSAGQPPLSPPTTTPLSPSIASTSDGESAQPPPLELPRREEMLDAQELASSLAASDAGASTTSTQSDGGLTVISVQAFTPLLGTLLLSPHTLVSGPARYAVVELLRRLRRADQVEDEERASMSSSEGSSNDMQVDGQEARRMASPTPSLSKLTGVLSSTYQDAKAKKVERGWLTLATCTLLTANAPPTIGHLYRFATREELENAATRRGLAEALDKAAVMRESALKSCIFVGVPRTILSLANLHETIEDDVRNGLRKASVRYAPTQS</sequence>
<comment type="caution">
    <text evidence="1">The sequence shown here is derived from an EMBL/GenBank/DDBJ whole genome shotgun (WGS) entry which is preliminary data.</text>
</comment>
<dbReference type="Proteomes" id="UP001144978">
    <property type="component" value="Unassembled WGS sequence"/>
</dbReference>
<name>A0ACC1MIF5_9APHY</name>
<organism evidence="1 2">
    <name type="scientific">Trametes sanguinea</name>
    <dbReference type="NCBI Taxonomy" id="158606"/>
    <lineage>
        <taxon>Eukaryota</taxon>
        <taxon>Fungi</taxon>
        <taxon>Dikarya</taxon>
        <taxon>Basidiomycota</taxon>
        <taxon>Agaricomycotina</taxon>
        <taxon>Agaricomycetes</taxon>
        <taxon>Polyporales</taxon>
        <taxon>Polyporaceae</taxon>
        <taxon>Trametes</taxon>
    </lineage>
</organism>
<keyword evidence="2" id="KW-1185">Reference proteome</keyword>
<gene>
    <name evidence="1" type="ORF">NUW54_g13919</name>
</gene>
<evidence type="ECO:0000313" key="1">
    <source>
        <dbReference type="EMBL" id="KAJ2966054.1"/>
    </source>
</evidence>
<protein>
    <submittedName>
        <fullName evidence="1">Uncharacterized protein</fullName>
    </submittedName>
</protein>
<proteinExistence type="predicted"/>
<evidence type="ECO:0000313" key="2">
    <source>
        <dbReference type="Proteomes" id="UP001144978"/>
    </source>
</evidence>
<accession>A0ACC1MIF5</accession>